<comment type="catalytic activity">
    <reaction evidence="17">
        <text>N-terminal L-methionyl-L-aspartyl-[protein] + acetyl-CoA = N-terminal N(alpha)-acetyl-L-methionyl-L-aspartyl-[protein] + CoA + H(+)</text>
        <dbReference type="Rhea" id="RHEA:50480"/>
        <dbReference type="Rhea" id="RHEA-COMP:12692"/>
        <dbReference type="Rhea" id="RHEA-COMP:12693"/>
        <dbReference type="ChEBI" id="CHEBI:15378"/>
        <dbReference type="ChEBI" id="CHEBI:57287"/>
        <dbReference type="ChEBI" id="CHEBI:57288"/>
        <dbReference type="ChEBI" id="CHEBI:133045"/>
        <dbReference type="ChEBI" id="CHEBI:133063"/>
        <dbReference type="EC" id="2.3.1.254"/>
    </reaction>
</comment>
<evidence type="ECO:0000256" key="14">
    <source>
        <dbReference type="ARBA" id="ARBA00042723"/>
    </source>
</evidence>
<name>A0A8C9N2Z8_SERCA</name>
<dbReference type="GO" id="GO:0120518">
    <property type="term" value="F:protein N-terminal-methionine acetyltransferase activity"/>
    <property type="evidence" value="ECO:0007669"/>
    <property type="project" value="UniProtKB-EC"/>
</dbReference>
<dbReference type="Ensembl" id="ENSSCAT00000012848.1">
    <property type="protein sequence ID" value="ENSSCAP00000011375.1"/>
    <property type="gene ID" value="ENSSCAG00000008546.1"/>
</dbReference>
<dbReference type="Pfam" id="PF00583">
    <property type="entry name" value="Acetyltransf_1"/>
    <property type="match status" value="1"/>
</dbReference>
<comment type="function">
    <text evidence="16">Catalytic subunit of the NatB complex which catalyzes acetylation of the N-terminal methionine residues of peptides beginning with Met-Asp, Met-Glu, Met-Asn and Met-Gln. Proteins with cell cycle functions are overrepresented in the pool of NatB substrates. Required for maintaining the structure and function of actomyosin fibers and for proper cellular migration.</text>
</comment>
<dbReference type="GO" id="GO:0005829">
    <property type="term" value="C:cytosol"/>
    <property type="evidence" value="ECO:0007669"/>
    <property type="project" value="Ensembl"/>
</dbReference>
<reference evidence="22" key="1">
    <citation type="submission" date="2025-08" db="UniProtKB">
        <authorList>
            <consortium name="Ensembl"/>
        </authorList>
    </citation>
    <scope>IDENTIFICATION</scope>
</reference>
<dbReference type="GO" id="GO:0031416">
    <property type="term" value="C:NatB complex"/>
    <property type="evidence" value="ECO:0007669"/>
    <property type="project" value="Ensembl"/>
</dbReference>
<comment type="catalytic activity">
    <reaction evidence="20">
        <text>N-terminal L-methionyl-L-glutamyl-[protein] + acetyl-CoA = N-terminal N(alpha)-acetyl-L-methionyl-L-glutamyl-[protein] + CoA + H(+)</text>
        <dbReference type="Rhea" id="RHEA:50488"/>
        <dbReference type="Rhea" id="RHEA-COMP:12696"/>
        <dbReference type="Rhea" id="RHEA-COMP:12697"/>
        <dbReference type="ChEBI" id="CHEBI:15378"/>
        <dbReference type="ChEBI" id="CHEBI:57287"/>
        <dbReference type="ChEBI" id="CHEBI:57288"/>
        <dbReference type="ChEBI" id="CHEBI:133359"/>
        <dbReference type="ChEBI" id="CHEBI:133360"/>
        <dbReference type="EC" id="2.3.1.254"/>
    </reaction>
</comment>
<feature type="domain" description="N-acetyltransferase" evidence="21">
    <location>
        <begin position="2"/>
        <end position="160"/>
    </location>
</feature>
<evidence type="ECO:0000313" key="23">
    <source>
        <dbReference type="Proteomes" id="UP000694409"/>
    </source>
</evidence>
<dbReference type="Proteomes" id="UP000694409">
    <property type="component" value="Unassembled WGS sequence"/>
</dbReference>
<dbReference type="FunFam" id="3.40.630.30:FF:000015">
    <property type="entry name" value="N-alpha-acetyltransferase 20 isoform X1"/>
    <property type="match status" value="1"/>
</dbReference>
<evidence type="ECO:0000256" key="13">
    <source>
        <dbReference type="ARBA" id="ARBA00042702"/>
    </source>
</evidence>
<evidence type="ECO:0000256" key="3">
    <source>
        <dbReference type="ARBA" id="ARBA00022490"/>
    </source>
</evidence>
<dbReference type="AlphaFoldDB" id="A0A8C9N2Z8"/>
<dbReference type="InterPro" id="IPR000182">
    <property type="entry name" value="GNAT_dom"/>
</dbReference>
<dbReference type="PANTHER" id="PTHR45910">
    <property type="entry name" value="N-ALPHA-ACETYLTRANSFERASE 20"/>
    <property type="match status" value="1"/>
</dbReference>
<evidence type="ECO:0000256" key="9">
    <source>
        <dbReference type="ARBA" id="ARBA00039120"/>
    </source>
</evidence>
<evidence type="ECO:0000256" key="10">
    <source>
        <dbReference type="ARBA" id="ARBA00039529"/>
    </source>
</evidence>
<comment type="similarity">
    <text evidence="7">Belongs to the acetyltransferase family. ARD1 subfamily.</text>
</comment>
<keyword evidence="23" id="KW-1185">Reference proteome</keyword>
<evidence type="ECO:0000256" key="2">
    <source>
        <dbReference type="ARBA" id="ARBA00004496"/>
    </source>
</evidence>
<protein>
    <recommendedName>
        <fullName evidence="10">N-alpha-acetyltransferase 20</fullName>
        <ecNumber evidence="9">2.3.1.254</ecNumber>
    </recommendedName>
    <alternativeName>
        <fullName evidence="14">Methionine N-acetyltransferase</fullName>
    </alternativeName>
    <alternativeName>
        <fullName evidence="11">N-acetyltransferase 5</fullName>
    </alternativeName>
    <alternativeName>
        <fullName evidence="15">N-terminal acetyltransferase B complex catalytic subunit NAA20</fullName>
    </alternativeName>
    <alternativeName>
        <fullName evidence="13">N-terminal acetyltransferase B complex catalytic subunit NAT5</fullName>
    </alternativeName>
    <alternativeName>
        <fullName evidence="12">NatB catalytic subunit</fullName>
    </alternativeName>
</protein>
<comment type="subunit">
    <text evidence="8">Component of the N-terminal acetyltransferase B (NatB) complex which is composed of NAA20 and NAA25.</text>
</comment>
<accession>A0A8C9N2Z8</accession>
<evidence type="ECO:0000256" key="1">
    <source>
        <dbReference type="ARBA" id="ARBA00004123"/>
    </source>
</evidence>
<comment type="subcellular location">
    <subcellularLocation>
        <location evidence="2">Cytoplasm</location>
    </subcellularLocation>
    <subcellularLocation>
        <location evidence="1">Nucleus</location>
    </subcellularLocation>
</comment>
<dbReference type="GO" id="GO:0005634">
    <property type="term" value="C:nucleus"/>
    <property type="evidence" value="ECO:0007669"/>
    <property type="project" value="UniProtKB-SubCell"/>
</dbReference>
<evidence type="ECO:0000256" key="5">
    <source>
        <dbReference type="ARBA" id="ARBA00023242"/>
    </source>
</evidence>
<evidence type="ECO:0000313" key="22">
    <source>
        <dbReference type="Ensembl" id="ENSSCAP00000011375.1"/>
    </source>
</evidence>
<dbReference type="OMA" id="DAHDMRK"/>
<evidence type="ECO:0000256" key="15">
    <source>
        <dbReference type="ARBA" id="ARBA00042743"/>
    </source>
</evidence>
<gene>
    <name evidence="22" type="primary">NAA20</name>
</gene>
<evidence type="ECO:0000256" key="12">
    <source>
        <dbReference type="ARBA" id="ARBA00042295"/>
    </source>
</evidence>
<sequence>MTTLRAFTCDDLFRFNNINLDPLTETYGIPFYLQYLAHWPEYFIVAEAPGGELMGYIMGKAEGSVAREEWHGHVTALSVAPEFRRLGLAAKLMELLEEISEKKGGFFVDLFVRVSNQVAVNMYKQLGYSVYRTVLEYYSASSGEPDEDAYGKFLFGLKLNGTILMLKVAGIVCKTLSIFLYETYKKTMKQFETII</sequence>
<keyword evidence="6" id="KW-0012">Acyltransferase</keyword>
<evidence type="ECO:0000256" key="6">
    <source>
        <dbReference type="ARBA" id="ARBA00023315"/>
    </source>
</evidence>
<dbReference type="CDD" id="cd04301">
    <property type="entry name" value="NAT_SF"/>
    <property type="match status" value="1"/>
</dbReference>
<dbReference type="Gene3D" id="3.40.630.30">
    <property type="match status" value="1"/>
</dbReference>
<evidence type="ECO:0000256" key="7">
    <source>
        <dbReference type="ARBA" id="ARBA00025786"/>
    </source>
</evidence>
<evidence type="ECO:0000256" key="19">
    <source>
        <dbReference type="ARBA" id="ARBA00048177"/>
    </source>
</evidence>
<dbReference type="EC" id="2.3.1.254" evidence="9"/>
<keyword evidence="3" id="KW-0963">Cytoplasm</keyword>
<comment type="catalytic activity">
    <reaction evidence="18">
        <text>N-terminal L-methionyl-L-asparaginyl-[protein] + acetyl-CoA = N-terminal N(alpha)-acetyl-L-methionyl-L-asparaginyl-[protein] + CoA + H(+)</text>
        <dbReference type="Rhea" id="RHEA:50484"/>
        <dbReference type="Rhea" id="RHEA-COMP:12694"/>
        <dbReference type="Rhea" id="RHEA-COMP:12695"/>
        <dbReference type="ChEBI" id="CHEBI:15378"/>
        <dbReference type="ChEBI" id="CHEBI:57287"/>
        <dbReference type="ChEBI" id="CHEBI:57288"/>
        <dbReference type="ChEBI" id="CHEBI:133356"/>
        <dbReference type="ChEBI" id="CHEBI:133358"/>
        <dbReference type="EC" id="2.3.1.254"/>
    </reaction>
</comment>
<comment type="catalytic activity">
    <reaction evidence="19">
        <text>N-terminal L-methionyl-L-glutaminyl-[protein] + acetyl-CoA = N-terminal N(alpha)-acetyl-L-methionyl-L-glutaminyl-[protein] + CoA + H(+)</text>
        <dbReference type="Rhea" id="RHEA:50492"/>
        <dbReference type="Rhea" id="RHEA-COMP:12698"/>
        <dbReference type="Rhea" id="RHEA-COMP:12699"/>
        <dbReference type="ChEBI" id="CHEBI:15378"/>
        <dbReference type="ChEBI" id="CHEBI:57287"/>
        <dbReference type="ChEBI" id="CHEBI:57288"/>
        <dbReference type="ChEBI" id="CHEBI:133361"/>
        <dbReference type="ChEBI" id="CHEBI:133362"/>
        <dbReference type="EC" id="2.3.1.254"/>
    </reaction>
</comment>
<dbReference type="PANTHER" id="PTHR45910:SF1">
    <property type="entry name" value="N-ALPHA-ACETYLTRANSFERASE 20"/>
    <property type="match status" value="1"/>
</dbReference>
<reference evidence="22" key="2">
    <citation type="submission" date="2025-09" db="UniProtKB">
        <authorList>
            <consortium name="Ensembl"/>
        </authorList>
    </citation>
    <scope>IDENTIFICATION</scope>
</reference>
<evidence type="ECO:0000259" key="21">
    <source>
        <dbReference type="PROSITE" id="PS51186"/>
    </source>
</evidence>
<evidence type="ECO:0000256" key="8">
    <source>
        <dbReference type="ARBA" id="ARBA00038748"/>
    </source>
</evidence>
<dbReference type="SUPFAM" id="SSF55729">
    <property type="entry name" value="Acyl-CoA N-acyltransferases (Nat)"/>
    <property type="match status" value="1"/>
</dbReference>
<evidence type="ECO:0000256" key="16">
    <source>
        <dbReference type="ARBA" id="ARBA00046112"/>
    </source>
</evidence>
<keyword evidence="5" id="KW-0539">Nucleus</keyword>
<organism evidence="22 23">
    <name type="scientific">Serinus canaria</name>
    <name type="common">Island canary</name>
    <name type="synonym">Fringilla canaria</name>
    <dbReference type="NCBI Taxonomy" id="9135"/>
    <lineage>
        <taxon>Eukaryota</taxon>
        <taxon>Metazoa</taxon>
        <taxon>Chordata</taxon>
        <taxon>Craniata</taxon>
        <taxon>Vertebrata</taxon>
        <taxon>Euteleostomi</taxon>
        <taxon>Archelosauria</taxon>
        <taxon>Archosauria</taxon>
        <taxon>Dinosauria</taxon>
        <taxon>Saurischia</taxon>
        <taxon>Theropoda</taxon>
        <taxon>Coelurosauria</taxon>
        <taxon>Aves</taxon>
        <taxon>Neognathae</taxon>
        <taxon>Neoaves</taxon>
        <taxon>Telluraves</taxon>
        <taxon>Australaves</taxon>
        <taxon>Passeriformes</taxon>
        <taxon>Passeroidea</taxon>
        <taxon>Fringillidae</taxon>
        <taxon>Carduelinae</taxon>
        <taxon>Serinus</taxon>
    </lineage>
</organism>
<keyword evidence="4" id="KW-0808">Transferase</keyword>
<dbReference type="PROSITE" id="PS51186">
    <property type="entry name" value="GNAT"/>
    <property type="match status" value="1"/>
</dbReference>
<evidence type="ECO:0000256" key="11">
    <source>
        <dbReference type="ARBA" id="ARBA00041220"/>
    </source>
</evidence>
<evidence type="ECO:0000256" key="17">
    <source>
        <dbReference type="ARBA" id="ARBA00047385"/>
    </source>
</evidence>
<dbReference type="InterPro" id="IPR051646">
    <property type="entry name" value="NatB_acetyltransferase_subunit"/>
</dbReference>
<dbReference type="GeneTree" id="ENSGT00550000075046"/>
<evidence type="ECO:0000256" key="20">
    <source>
        <dbReference type="ARBA" id="ARBA00048890"/>
    </source>
</evidence>
<evidence type="ECO:0000256" key="18">
    <source>
        <dbReference type="ARBA" id="ARBA00047402"/>
    </source>
</evidence>
<evidence type="ECO:0000256" key="4">
    <source>
        <dbReference type="ARBA" id="ARBA00022679"/>
    </source>
</evidence>
<dbReference type="InterPro" id="IPR016181">
    <property type="entry name" value="Acyl_CoA_acyltransferase"/>
</dbReference>
<proteinExistence type="inferred from homology"/>